<gene>
    <name evidence="2" type="primary">ga02519</name>
    <name evidence="2" type="ORF">PR202_ga02519</name>
</gene>
<sequence length="82" mass="9367">MGRGRGRGKKVTLVRSHEDKGSSGEEVVPARKRRGRPQKRFAVKIDQTDIENFVEKVDVNEDNLMMRSSRTLQLLATKEEGR</sequence>
<dbReference type="EMBL" id="BQKI01000001">
    <property type="protein sequence ID" value="GJM86642.1"/>
    <property type="molecule type" value="Genomic_DNA"/>
</dbReference>
<dbReference type="PANTHER" id="PTHR34055">
    <property type="entry name" value="OS09G0491596 PROTEIN"/>
    <property type="match status" value="1"/>
</dbReference>
<dbReference type="Proteomes" id="UP001054889">
    <property type="component" value="Unassembled WGS sequence"/>
</dbReference>
<evidence type="ECO:0000256" key="1">
    <source>
        <dbReference type="SAM" id="MobiDB-lite"/>
    </source>
</evidence>
<dbReference type="PANTHER" id="PTHR34055:SF5">
    <property type="entry name" value="ZINC FINGER BED DOMAIN-CONTAINING PROTEIN DAYSLEEPER"/>
    <property type="match status" value="1"/>
</dbReference>
<accession>A0AAV5BL15</accession>
<evidence type="ECO:0000313" key="3">
    <source>
        <dbReference type="Proteomes" id="UP001054889"/>
    </source>
</evidence>
<reference evidence="2" key="2">
    <citation type="submission" date="2021-12" db="EMBL/GenBank/DDBJ databases">
        <title>Resequencing data analysis of finger millet.</title>
        <authorList>
            <person name="Hatakeyama M."/>
            <person name="Aluri S."/>
            <person name="Balachadran M.T."/>
            <person name="Sivarajan S.R."/>
            <person name="Poveda L."/>
            <person name="Shimizu-Inatsugi R."/>
            <person name="Schlapbach R."/>
            <person name="Sreeman S.M."/>
            <person name="Shimizu K.K."/>
        </authorList>
    </citation>
    <scope>NUCLEOTIDE SEQUENCE</scope>
</reference>
<feature type="region of interest" description="Disordered" evidence="1">
    <location>
        <begin position="1"/>
        <end position="38"/>
    </location>
</feature>
<keyword evidence="3" id="KW-1185">Reference proteome</keyword>
<feature type="compositionally biased region" description="Basic residues" evidence="1">
    <location>
        <begin position="1"/>
        <end position="12"/>
    </location>
</feature>
<organism evidence="2 3">
    <name type="scientific">Eleusine coracana subsp. coracana</name>
    <dbReference type="NCBI Taxonomy" id="191504"/>
    <lineage>
        <taxon>Eukaryota</taxon>
        <taxon>Viridiplantae</taxon>
        <taxon>Streptophyta</taxon>
        <taxon>Embryophyta</taxon>
        <taxon>Tracheophyta</taxon>
        <taxon>Spermatophyta</taxon>
        <taxon>Magnoliopsida</taxon>
        <taxon>Liliopsida</taxon>
        <taxon>Poales</taxon>
        <taxon>Poaceae</taxon>
        <taxon>PACMAD clade</taxon>
        <taxon>Chloridoideae</taxon>
        <taxon>Cynodonteae</taxon>
        <taxon>Eleusininae</taxon>
        <taxon>Eleusine</taxon>
    </lineage>
</organism>
<dbReference type="AlphaFoldDB" id="A0AAV5BL15"/>
<evidence type="ECO:0000313" key="2">
    <source>
        <dbReference type="EMBL" id="GJM86642.1"/>
    </source>
</evidence>
<comment type="caution">
    <text evidence="2">The sequence shown here is derived from an EMBL/GenBank/DDBJ whole genome shotgun (WGS) entry which is preliminary data.</text>
</comment>
<proteinExistence type="predicted"/>
<protein>
    <submittedName>
        <fullName evidence="2">Uncharacterized protein</fullName>
    </submittedName>
</protein>
<name>A0AAV5BL15_ELECO</name>
<reference evidence="2" key="1">
    <citation type="journal article" date="2018" name="DNA Res.">
        <title>Multiple hybrid de novo genome assembly of finger millet, an orphan allotetraploid crop.</title>
        <authorList>
            <person name="Hatakeyama M."/>
            <person name="Aluri S."/>
            <person name="Balachadran M.T."/>
            <person name="Sivarajan S.R."/>
            <person name="Patrignani A."/>
            <person name="Gruter S."/>
            <person name="Poveda L."/>
            <person name="Shimizu-Inatsugi R."/>
            <person name="Baeten J."/>
            <person name="Francoijs K.J."/>
            <person name="Nataraja K.N."/>
            <person name="Reddy Y.A.N."/>
            <person name="Phadnis S."/>
            <person name="Ravikumar R.L."/>
            <person name="Schlapbach R."/>
            <person name="Sreeman S.M."/>
            <person name="Shimizu K.K."/>
        </authorList>
    </citation>
    <scope>NUCLEOTIDE SEQUENCE</scope>
</reference>